<dbReference type="GO" id="GO:0019786">
    <property type="term" value="F:protein-phosphatidylethanolamide deconjugating activity"/>
    <property type="evidence" value="ECO:0007669"/>
    <property type="project" value="InterPro"/>
</dbReference>
<evidence type="ECO:0000256" key="3">
    <source>
        <dbReference type="ARBA" id="ARBA00022490"/>
    </source>
</evidence>
<comment type="function">
    <text evidence="10">Required for selective autophagic degradation of the nucleus (nucleophagy) as well as for mitophagy which contributes to regulate mitochondrial quantity and quality by eliminating the mitochondria to a basal level to fulfill cellular energy requirements and preventing excess ROS production.</text>
</comment>
<dbReference type="GO" id="GO:0000045">
    <property type="term" value="P:autophagosome assembly"/>
    <property type="evidence" value="ECO:0007669"/>
    <property type="project" value="TreeGrafter"/>
</dbReference>
<keyword evidence="8" id="KW-0072">Autophagy</keyword>
<evidence type="ECO:0000256" key="8">
    <source>
        <dbReference type="ARBA" id="ARBA00023006"/>
    </source>
</evidence>
<dbReference type="GO" id="GO:0005737">
    <property type="term" value="C:cytoplasm"/>
    <property type="evidence" value="ECO:0007669"/>
    <property type="project" value="UniProtKB-SubCell"/>
</dbReference>
<dbReference type="Pfam" id="PF03416">
    <property type="entry name" value="Peptidase_C54"/>
    <property type="match status" value="1"/>
</dbReference>
<comment type="catalytic activity">
    <reaction evidence="9">
        <text>[protein]-C-terminal L-amino acid-glycyl-phosphatidylethanolamide + H2O = [protein]-C-terminal L-amino acid-glycine + a 1,2-diacyl-sn-glycero-3-phosphoethanolamine</text>
        <dbReference type="Rhea" id="RHEA:67548"/>
        <dbReference type="Rhea" id="RHEA-COMP:17323"/>
        <dbReference type="Rhea" id="RHEA-COMP:17324"/>
        <dbReference type="ChEBI" id="CHEBI:15377"/>
        <dbReference type="ChEBI" id="CHEBI:64612"/>
        <dbReference type="ChEBI" id="CHEBI:172940"/>
        <dbReference type="ChEBI" id="CHEBI:172941"/>
    </reaction>
    <physiologicalReaction direction="left-to-right" evidence="9">
        <dbReference type="Rhea" id="RHEA:67549"/>
    </physiologicalReaction>
</comment>
<evidence type="ECO:0000313" key="13">
    <source>
        <dbReference type="Proteomes" id="UP000070544"/>
    </source>
</evidence>
<keyword evidence="6" id="KW-0788">Thiol protease</keyword>
<organism evidence="12 13">
    <name type="scientific">Gonapodya prolifera (strain JEL478)</name>
    <name type="common">Monoblepharis prolifera</name>
    <dbReference type="NCBI Taxonomy" id="1344416"/>
    <lineage>
        <taxon>Eukaryota</taxon>
        <taxon>Fungi</taxon>
        <taxon>Fungi incertae sedis</taxon>
        <taxon>Chytridiomycota</taxon>
        <taxon>Chytridiomycota incertae sedis</taxon>
        <taxon>Monoblepharidomycetes</taxon>
        <taxon>Monoblepharidales</taxon>
        <taxon>Gonapodyaceae</taxon>
        <taxon>Gonapodya</taxon>
    </lineage>
</organism>
<evidence type="ECO:0000256" key="7">
    <source>
        <dbReference type="ARBA" id="ARBA00022927"/>
    </source>
</evidence>
<dbReference type="GO" id="GO:0004197">
    <property type="term" value="F:cysteine-type endopeptidase activity"/>
    <property type="evidence" value="ECO:0007669"/>
    <property type="project" value="TreeGrafter"/>
</dbReference>
<dbReference type="GO" id="GO:0005634">
    <property type="term" value="C:nucleus"/>
    <property type="evidence" value="ECO:0007669"/>
    <property type="project" value="UniProtKB-SubCell"/>
</dbReference>
<dbReference type="PANTHER" id="PTHR22624">
    <property type="entry name" value="CYSTEINE PROTEASE ATG4"/>
    <property type="match status" value="1"/>
</dbReference>
<feature type="domain" description="Peptidase C54 catalytic" evidence="11">
    <location>
        <begin position="55"/>
        <end position="359"/>
    </location>
</feature>
<evidence type="ECO:0000256" key="9">
    <source>
        <dbReference type="ARBA" id="ARBA00029362"/>
    </source>
</evidence>
<comment type="subcellular location">
    <subcellularLocation>
        <location evidence="10">Nucleus</location>
    </subcellularLocation>
    <subcellularLocation>
        <location evidence="10">Cytoplasm</location>
    </subcellularLocation>
</comment>
<evidence type="ECO:0000256" key="1">
    <source>
        <dbReference type="ARBA" id="ARBA00010958"/>
    </source>
</evidence>
<dbReference type="GO" id="GO:0015031">
    <property type="term" value="P:protein transport"/>
    <property type="evidence" value="ECO:0007669"/>
    <property type="project" value="UniProtKB-KW"/>
</dbReference>
<dbReference type="STRING" id="1344416.A0A139ANX5"/>
<comment type="similarity">
    <text evidence="1 10">Belongs to the peptidase C54 family.</text>
</comment>
<reference evidence="12 13" key="1">
    <citation type="journal article" date="2015" name="Genome Biol. Evol.">
        <title>Phylogenomic analyses indicate that early fungi evolved digesting cell walls of algal ancestors of land plants.</title>
        <authorList>
            <person name="Chang Y."/>
            <person name="Wang S."/>
            <person name="Sekimoto S."/>
            <person name="Aerts A.L."/>
            <person name="Choi C."/>
            <person name="Clum A."/>
            <person name="LaButti K.M."/>
            <person name="Lindquist E.A."/>
            <person name="Yee Ngan C."/>
            <person name="Ohm R.A."/>
            <person name="Salamov A.A."/>
            <person name="Grigoriev I.V."/>
            <person name="Spatafora J.W."/>
            <person name="Berbee M.L."/>
        </authorList>
    </citation>
    <scope>NUCLEOTIDE SEQUENCE [LARGE SCALE GENOMIC DNA]</scope>
    <source>
        <strain evidence="12 13">JEL478</strain>
    </source>
</reference>
<sequence>MDGDAVLSETYYTLREMATSTFSTLAQWSRSLASNGEVETVSLFGDHYPDASSSSFLAHWTSVPRVTYRYSFPRIRDTEFTSDVGWGCMIRSGQMVLATALLRAALGRGWRLSSLTEQNTRETYCTVMSAFLDSPDVENFPFSLHNIVAVAERLYSVKIGSWFAPTTISQSIKTVIQTRRTNVALTNPTPSPLNILCHVAMDGTLFIPDVLDLQGRVPTGSSETLASSNPTTVDGTLALPWTPILLLIPLRLGVESLNPVYHESILACLGLSSCVGIAGGRPNSSLYFVGTRGTNEVLYLDPHESRAAVPIRSANKYTPEEFASYHQHQPRSVPLSALDPSMVIGFLCATKEEFSELCKDVNEMSCDGRQPLFAIERGRPEFVDISDSDL</sequence>
<evidence type="ECO:0000256" key="2">
    <source>
        <dbReference type="ARBA" id="ARBA00022448"/>
    </source>
</evidence>
<dbReference type="SUPFAM" id="SSF54001">
    <property type="entry name" value="Cysteine proteinases"/>
    <property type="match status" value="1"/>
</dbReference>
<proteinExistence type="inferred from homology"/>
<evidence type="ECO:0000256" key="10">
    <source>
        <dbReference type="RuleBase" id="RU363115"/>
    </source>
</evidence>
<dbReference type="EMBL" id="KQ965742">
    <property type="protein sequence ID" value="KXS18344.1"/>
    <property type="molecule type" value="Genomic_DNA"/>
</dbReference>
<dbReference type="EC" id="3.4.22.-" evidence="10"/>
<keyword evidence="13" id="KW-1185">Reference proteome</keyword>
<keyword evidence="10" id="KW-0539">Nucleus</keyword>
<dbReference type="GO" id="GO:0016485">
    <property type="term" value="P:protein processing"/>
    <property type="evidence" value="ECO:0007669"/>
    <property type="project" value="TreeGrafter"/>
</dbReference>
<dbReference type="GO" id="GO:0000423">
    <property type="term" value="P:mitophagy"/>
    <property type="evidence" value="ECO:0007669"/>
    <property type="project" value="TreeGrafter"/>
</dbReference>
<dbReference type="OMA" id="TGFGCMI"/>
<evidence type="ECO:0000256" key="6">
    <source>
        <dbReference type="ARBA" id="ARBA00022807"/>
    </source>
</evidence>
<dbReference type="InterPro" id="IPR046792">
    <property type="entry name" value="Peptidase_C54_cat"/>
</dbReference>
<evidence type="ECO:0000256" key="4">
    <source>
        <dbReference type="ARBA" id="ARBA00022670"/>
    </source>
</evidence>
<dbReference type="GO" id="GO:0035973">
    <property type="term" value="P:aggrephagy"/>
    <property type="evidence" value="ECO:0007669"/>
    <property type="project" value="TreeGrafter"/>
</dbReference>
<keyword evidence="2" id="KW-0813">Transport</keyword>
<name>A0A139ANX5_GONPJ</name>
<dbReference type="InterPro" id="IPR038765">
    <property type="entry name" value="Papain-like_cys_pep_sf"/>
</dbReference>
<evidence type="ECO:0000259" key="11">
    <source>
        <dbReference type="Pfam" id="PF03416"/>
    </source>
</evidence>
<keyword evidence="7" id="KW-0653">Protein transport</keyword>
<keyword evidence="3 10" id="KW-0963">Cytoplasm</keyword>
<dbReference type="PANTHER" id="PTHR22624:SF49">
    <property type="entry name" value="CYSTEINE PROTEASE"/>
    <property type="match status" value="1"/>
</dbReference>
<evidence type="ECO:0000313" key="12">
    <source>
        <dbReference type="EMBL" id="KXS18344.1"/>
    </source>
</evidence>
<dbReference type="SMR" id="A0A139ANX5"/>
<dbReference type="InterPro" id="IPR005078">
    <property type="entry name" value="Peptidase_C54"/>
</dbReference>
<dbReference type="AlphaFoldDB" id="A0A139ANX5"/>
<gene>
    <name evidence="12" type="ORF">M427DRAFT_53741</name>
</gene>
<accession>A0A139ANX5</accession>
<dbReference type="OrthoDB" id="2960936at2759"/>
<dbReference type="GO" id="GO:0034727">
    <property type="term" value="P:piecemeal microautophagy of the nucleus"/>
    <property type="evidence" value="ECO:0007669"/>
    <property type="project" value="TreeGrafter"/>
</dbReference>
<dbReference type="Proteomes" id="UP000070544">
    <property type="component" value="Unassembled WGS sequence"/>
</dbReference>
<evidence type="ECO:0000256" key="5">
    <source>
        <dbReference type="ARBA" id="ARBA00022801"/>
    </source>
</evidence>
<protein>
    <recommendedName>
        <fullName evidence="10">Cysteine protease</fullName>
        <ecNumber evidence="10">3.4.22.-</ecNumber>
    </recommendedName>
</protein>
<keyword evidence="4 10" id="KW-0645">Protease</keyword>
<keyword evidence="5 10" id="KW-0378">Hydrolase</keyword>